<organism evidence="1">
    <name type="scientific">Tanacetum cinerariifolium</name>
    <name type="common">Dalmatian daisy</name>
    <name type="synonym">Chrysanthemum cinerariifolium</name>
    <dbReference type="NCBI Taxonomy" id="118510"/>
    <lineage>
        <taxon>Eukaryota</taxon>
        <taxon>Viridiplantae</taxon>
        <taxon>Streptophyta</taxon>
        <taxon>Embryophyta</taxon>
        <taxon>Tracheophyta</taxon>
        <taxon>Spermatophyta</taxon>
        <taxon>Magnoliopsida</taxon>
        <taxon>eudicotyledons</taxon>
        <taxon>Gunneridae</taxon>
        <taxon>Pentapetalae</taxon>
        <taxon>asterids</taxon>
        <taxon>campanulids</taxon>
        <taxon>Asterales</taxon>
        <taxon>Asteraceae</taxon>
        <taxon>Asteroideae</taxon>
        <taxon>Anthemideae</taxon>
        <taxon>Anthemidinae</taxon>
        <taxon>Tanacetum</taxon>
    </lineage>
</organism>
<name>A0A699TVF6_TANCI</name>
<protein>
    <submittedName>
        <fullName evidence="1">Uncharacterized protein</fullName>
    </submittedName>
</protein>
<dbReference type="EMBL" id="BKCJ011275134">
    <property type="protein sequence ID" value="GFD13840.1"/>
    <property type="molecule type" value="Genomic_DNA"/>
</dbReference>
<gene>
    <name evidence="1" type="ORF">Tci_885809</name>
</gene>
<sequence length="108" mass="12488">GRDSSSSFGTRDVTFRSVEDIPVDLDGAIRDFYHHLSEVCMDRIVGIETTQRQLKVDQIIASAERAGMAESIKSLRLENLKIRDDRDDLRRKLRRLESFAERHLGFRP</sequence>
<accession>A0A699TVF6</accession>
<evidence type="ECO:0000313" key="1">
    <source>
        <dbReference type="EMBL" id="GFD13840.1"/>
    </source>
</evidence>
<feature type="non-terminal residue" evidence="1">
    <location>
        <position position="1"/>
    </location>
</feature>
<dbReference type="AlphaFoldDB" id="A0A699TVF6"/>
<reference evidence="1" key="1">
    <citation type="journal article" date="2019" name="Sci. Rep.">
        <title>Draft genome of Tanacetum cinerariifolium, the natural source of mosquito coil.</title>
        <authorList>
            <person name="Yamashiro T."/>
            <person name="Shiraishi A."/>
            <person name="Satake H."/>
            <person name="Nakayama K."/>
        </authorList>
    </citation>
    <scope>NUCLEOTIDE SEQUENCE</scope>
</reference>
<proteinExistence type="predicted"/>
<comment type="caution">
    <text evidence="1">The sequence shown here is derived from an EMBL/GenBank/DDBJ whole genome shotgun (WGS) entry which is preliminary data.</text>
</comment>